<evidence type="ECO:0000259" key="2">
    <source>
        <dbReference type="Pfam" id="PF13548"/>
    </source>
</evidence>
<keyword evidence="1" id="KW-0812">Transmembrane</keyword>
<keyword evidence="1" id="KW-0472">Membrane</keyword>
<feature type="transmembrane region" description="Helical" evidence="1">
    <location>
        <begin position="12"/>
        <end position="33"/>
    </location>
</feature>
<keyword evidence="4" id="KW-1185">Reference proteome</keyword>
<reference evidence="3 4" key="1">
    <citation type="submission" date="2016-06" db="EMBL/GenBank/DDBJ databases">
        <title>Genome sequence of endosymbiont of Candidatus Endolucinida thiodiazotropha.</title>
        <authorList>
            <person name="Poehlein A."/>
            <person name="Koenig S."/>
            <person name="Heiden S.E."/>
            <person name="Thuermer A."/>
            <person name="Voget S."/>
            <person name="Daniel R."/>
            <person name="Markert S."/>
            <person name="Gros O."/>
            <person name="Schweder T."/>
        </authorList>
    </citation>
    <scope>NUCLEOTIDE SEQUENCE [LARGE SCALE GENOMIC DNA]</scope>
    <source>
        <strain evidence="3 4">COS</strain>
    </source>
</reference>
<organism evidence="3 4">
    <name type="scientific">Candidatus Thiodiazotropha endolucinida</name>
    <dbReference type="NCBI Taxonomy" id="1655433"/>
    <lineage>
        <taxon>Bacteria</taxon>
        <taxon>Pseudomonadati</taxon>
        <taxon>Pseudomonadota</taxon>
        <taxon>Gammaproteobacteria</taxon>
        <taxon>Chromatiales</taxon>
        <taxon>Sedimenticolaceae</taxon>
        <taxon>Candidatus Thiodiazotropha</taxon>
    </lineage>
</organism>
<evidence type="ECO:0000313" key="3">
    <source>
        <dbReference type="EMBL" id="ODJ87502.1"/>
    </source>
</evidence>
<proteinExistence type="predicted"/>
<keyword evidence="1" id="KW-1133">Transmembrane helix</keyword>
<evidence type="ECO:0000256" key="1">
    <source>
        <dbReference type="SAM" id="Phobius"/>
    </source>
</evidence>
<accession>A0A7Z0VKU6</accession>
<feature type="transmembrane region" description="Helical" evidence="1">
    <location>
        <begin position="45"/>
        <end position="65"/>
    </location>
</feature>
<evidence type="ECO:0000313" key="4">
    <source>
        <dbReference type="Proteomes" id="UP000094769"/>
    </source>
</evidence>
<gene>
    <name evidence="3" type="ORF">CODIS_22070</name>
</gene>
<dbReference type="EMBL" id="MARB01000011">
    <property type="protein sequence ID" value="ODJ87502.1"/>
    <property type="molecule type" value="Genomic_DNA"/>
</dbReference>
<dbReference type="Pfam" id="PF13548">
    <property type="entry name" value="DUF4126"/>
    <property type="match status" value="1"/>
</dbReference>
<dbReference type="AlphaFoldDB" id="A0A7Z0VKU6"/>
<dbReference type="RefSeq" id="WP_069124809.1">
    <property type="nucleotide sequence ID" value="NZ_MARB01000011.1"/>
</dbReference>
<dbReference type="InterPro" id="IPR025196">
    <property type="entry name" value="DUF4126"/>
</dbReference>
<dbReference type="Proteomes" id="UP000094769">
    <property type="component" value="Unassembled WGS sequence"/>
</dbReference>
<sequence length="234" mass="24631">METIDTLALTLGAGWAAGINLYAAVLVLGYLGMTGHVTLPPGLEVLSDPLVMGIAGIMYFIEFFADKTPGVDSGWDALHTFVRIPAGALLAAGAASGFEVNQAAELAAALVGGTMAAGSHFTKAGTRLMINTSPEPVTNWTASIAEDLAVIGGLWAALNYPLAFIILLVLFVALVIWLLPKIWRALKSLFRRIGALFAKEPPPADSSVGNQSEQPDVLKSLFHSANTGDQRTEK</sequence>
<feature type="domain" description="DUF4126" evidence="2">
    <location>
        <begin position="7"/>
        <end position="181"/>
    </location>
</feature>
<feature type="transmembrane region" description="Helical" evidence="1">
    <location>
        <begin position="162"/>
        <end position="183"/>
    </location>
</feature>
<name>A0A7Z0VKU6_9GAMM</name>
<dbReference type="OrthoDB" id="181455at2"/>
<comment type="caution">
    <text evidence="3">The sequence shown here is derived from an EMBL/GenBank/DDBJ whole genome shotgun (WGS) entry which is preliminary data.</text>
</comment>
<protein>
    <recommendedName>
        <fullName evidence="2">DUF4126 domain-containing protein</fullName>
    </recommendedName>
</protein>